<feature type="domain" description="Protein export membrane protein SecD/SecF C-terminal" evidence="11">
    <location>
        <begin position="424"/>
        <end position="592"/>
    </location>
</feature>
<dbReference type="GO" id="GO:0043952">
    <property type="term" value="P:protein transport by the Sec complex"/>
    <property type="evidence" value="ECO:0007669"/>
    <property type="project" value="UniProtKB-UniRule"/>
</dbReference>
<dbReference type="GO" id="GO:0065002">
    <property type="term" value="P:intracellular protein transmembrane transport"/>
    <property type="evidence" value="ECO:0007669"/>
    <property type="project" value="UniProtKB-UniRule"/>
</dbReference>
<dbReference type="GO" id="GO:0005886">
    <property type="term" value="C:plasma membrane"/>
    <property type="evidence" value="ECO:0007669"/>
    <property type="project" value="UniProtKB-SubCell"/>
</dbReference>
<dbReference type="EMBL" id="CP024847">
    <property type="protein sequence ID" value="AUR52527.1"/>
    <property type="molecule type" value="Genomic_DNA"/>
</dbReference>
<feature type="domain" description="SecD export protein N-terminal TM" evidence="12">
    <location>
        <begin position="1"/>
        <end position="103"/>
    </location>
</feature>
<comment type="caution">
    <text evidence="10">Lacks conserved residue(s) required for the propagation of feature annotation.</text>
</comment>
<evidence type="ECO:0000259" key="14">
    <source>
        <dbReference type="Pfam" id="PF22599"/>
    </source>
</evidence>
<keyword evidence="5 10" id="KW-0812">Transmembrane</keyword>
<comment type="function">
    <text evidence="10">Part of the Sec protein translocase complex. Interacts with the SecYEG preprotein conducting channel. SecDF uses the proton motive force (PMF) to complete protein translocation after the ATP-dependent function of SecA.</text>
</comment>
<gene>
    <name evidence="10 15" type="primary">secD</name>
    <name evidence="15" type="ORF">CUN60_09530</name>
</gene>
<accession>A0A2I7N7U2</accession>
<dbReference type="InterPro" id="IPR022813">
    <property type="entry name" value="SecD/SecF_arch_bac"/>
</dbReference>
<dbReference type="InterPro" id="IPR048631">
    <property type="entry name" value="SecD_1st"/>
</dbReference>
<dbReference type="Gene3D" id="3.30.1360.200">
    <property type="match status" value="1"/>
</dbReference>
<evidence type="ECO:0000313" key="16">
    <source>
        <dbReference type="Proteomes" id="UP000236655"/>
    </source>
</evidence>
<evidence type="ECO:0000256" key="9">
    <source>
        <dbReference type="ARBA" id="ARBA00023136"/>
    </source>
</evidence>
<evidence type="ECO:0000259" key="13">
    <source>
        <dbReference type="Pfam" id="PF21760"/>
    </source>
</evidence>
<evidence type="ECO:0000256" key="10">
    <source>
        <dbReference type="HAMAP-Rule" id="MF_01463"/>
    </source>
</evidence>
<dbReference type="InterPro" id="IPR022646">
    <property type="entry name" value="SecD/SecF_CS"/>
</dbReference>
<dbReference type="Pfam" id="PF13721">
    <property type="entry name" value="SecD-TM1"/>
    <property type="match status" value="1"/>
</dbReference>
<evidence type="ECO:0000313" key="15">
    <source>
        <dbReference type="EMBL" id="AUR52527.1"/>
    </source>
</evidence>
<dbReference type="FunFam" id="1.20.1640.10:FF:000004">
    <property type="entry name" value="Protein translocase subunit SecD"/>
    <property type="match status" value="1"/>
</dbReference>
<evidence type="ECO:0000259" key="12">
    <source>
        <dbReference type="Pfam" id="PF13721"/>
    </source>
</evidence>
<dbReference type="Gene3D" id="1.20.1640.10">
    <property type="entry name" value="Multidrug efflux transporter AcrB transmembrane domain"/>
    <property type="match status" value="1"/>
</dbReference>
<feature type="transmembrane region" description="Helical" evidence="10">
    <location>
        <begin position="448"/>
        <end position="472"/>
    </location>
</feature>
<evidence type="ECO:0000256" key="6">
    <source>
        <dbReference type="ARBA" id="ARBA00022927"/>
    </source>
</evidence>
<dbReference type="InterPro" id="IPR027398">
    <property type="entry name" value="SecD-TM"/>
</dbReference>
<evidence type="ECO:0000256" key="2">
    <source>
        <dbReference type="ARBA" id="ARBA00022448"/>
    </source>
</evidence>
<feature type="transmembrane region" description="Helical" evidence="10">
    <location>
        <begin position="478"/>
        <end position="508"/>
    </location>
</feature>
<name>A0A2I7N7U2_9NEIS</name>
<feature type="domain" description="Protein translocase subunit SecDF P1" evidence="13">
    <location>
        <begin position="227"/>
        <end position="286"/>
    </location>
</feature>
<dbReference type="InterPro" id="IPR005791">
    <property type="entry name" value="SecD"/>
</dbReference>
<dbReference type="HAMAP" id="MF_01463_B">
    <property type="entry name" value="SecD_B"/>
    <property type="match status" value="1"/>
</dbReference>
<dbReference type="InterPro" id="IPR048634">
    <property type="entry name" value="SecD_SecF_C"/>
</dbReference>
<dbReference type="NCBIfam" id="TIGR00916">
    <property type="entry name" value="2A0604s01"/>
    <property type="match status" value="1"/>
</dbReference>
<keyword evidence="8 10" id="KW-0811">Translocation</keyword>
<sequence>MTKFPVWKYLIIIVAIIVGLLYTLPNFYGEVPAVQISSSRSSVQIGDDLIKKTTDALLAQSVQPQGEVFDGKTLKFKFKTTDDQLKARDIIAQTLGDNFIVALNLISASPDWMSKMNANPMFLGLDLRGGVHFLLEVDMDAAIKKTLDKYVGEIRRDLRNNQIRYGSVAVDNGSSVLIQLRDEATAASVIDQLRKDLPKLQAVKDGDTNVRVVVSPDEVQKIKEAAVKQNILILHNRVNELGVAEPIIQQQGPERIVVELPGVQDTARAKDILGRTATLEVRMVDDDKPTLTQALNGNVPVGEELLDEPNSDGSMTKLLVKKDVELTGDNINDAQAGFDENGSPAVNISLDGTGSSIFKQVTGDNVGKRMAMVLVDHGKSQVVTAPVIRTQIGGGQVQISGAMSVQDANDVALLLRSGSLAAPMNIIEERTVGPSLGQENIDKGFHSVLWGFVAIAIFMCVYYMVFGAVSVVSLGVNLLLLIAVLSMLQATLTLPGIAAIALTLGMAIDSNVLINERIREELRNGQKPHAAIEAGYEHAWATILDSNVTTLIAGLALLAFGSGPVKGFAVVHCLGILTSMFSAVLVSRGITGLLYANKRIKKLPI</sequence>
<evidence type="ECO:0000256" key="5">
    <source>
        <dbReference type="ARBA" id="ARBA00022692"/>
    </source>
</evidence>
<keyword evidence="9 10" id="KW-0472">Membrane</keyword>
<dbReference type="Pfam" id="PF21760">
    <property type="entry name" value="SecD_1st"/>
    <property type="match status" value="1"/>
</dbReference>
<organism evidence="15 16">
    <name type="scientific">Aquella oligotrophica</name>
    <dbReference type="NCBI Taxonomy" id="2067065"/>
    <lineage>
        <taxon>Bacteria</taxon>
        <taxon>Pseudomonadati</taxon>
        <taxon>Pseudomonadota</taxon>
        <taxon>Betaproteobacteria</taxon>
        <taxon>Neisseriales</taxon>
        <taxon>Neisseriaceae</taxon>
        <taxon>Aquella</taxon>
    </lineage>
</organism>
<dbReference type="PANTHER" id="PTHR30081">
    <property type="entry name" value="PROTEIN-EXPORT MEMBRANE PROTEIN SEC"/>
    <property type="match status" value="1"/>
</dbReference>
<comment type="similarity">
    <text evidence="10">Belongs to the SecD/SecF family. SecD subfamily.</text>
</comment>
<proteinExistence type="inferred from homology"/>
<dbReference type="Proteomes" id="UP000236655">
    <property type="component" value="Chromosome"/>
</dbReference>
<evidence type="ECO:0000256" key="1">
    <source>
        <dbReference type="ARBA" id="ARBA00004651"/>
    </source>
</evidence>
<evidence type="ECO:0000256" key="3">
    <source>
        <dbReference type="ARBA" id="ARBA00022475"/>
    </source>
</evidence>
<dbReference type="Pfam" id="PF07549">
    <property type="entry name" value="Sec_GG"/>
    <property type="match status" value="1"/>
</dbReference>
<dbReference type="KEGG" id="nba:CUN60_09530"/>
<protein>
    <recommendedName>
        <fullName evidence="10">Protein translocase subunit SecD</fullName>
    </recommendedName>
</protein>
<dbReference type="GO" id="GO:0015450">
    <property type="term" value="F:protein-transporting ATPase activity"/>
    <property type="evidence" value="ECO:0007669"/>
    <property type="project" value="InterPro"/>
</dbReference>
<evidence type="ECO:0000259" key="11">
    <source>
        <dbReference type="Pfam" id="PF02355"/>
    </source>
</evidence>
<dbReference type="AlphaFoldDB" id="A0A2I7N7U2"/>
<evidence type="ECO:0000256" key="4">
    <source>
        <dbReference type="ARBA" id="ARBA00022519"/>
    </source>
</evidence>
<dbReference type="FunFam" id="3.30.70.3400:FF:000003">
    <property type="entry name" value="Preprotein translocase subunit SecD"/>
    <property type="match status" value="1"/>
</dbReference>
<keyword evidence="16" id="KW-1185">Reference proteome</keyword>
<dbReference type="RefSeq" id="WP_102951818.1">
    <property type="nucleotide sequence ID" value="NZ_CP024847.1"/>
</dbReference>
<dbReference type="PANTHER" id="PTHR30081:SF1">
    <property type="entry name" value="PROTEIN TRANSLOCASE SUBUNIT SECD"/>
    <property type="match status" value="1"/>
</dbReference>
<dbReference type="InterPro" id="IPR055344">
    <property type="entry name" value="SecD_SecF_C_bact"/>
</dbReference>
<dbReference type="OrthoDB" id="9805019at2"/>
<keyword evidence="4" id="KW-0997">Cell inner membrane</keyword>
<dbReference type="SUPFAM" id="SSF82866">
    <property type="entry name" value="Multidrug efflux transporter AcrB transmembrane domain"/>
    <property type="match status" value="1"/>
</dbReference>
<dbReference type="Gene3D" id="3.30.70.3400">
    <property type="match status" value="2"/>
</dbReference>
<evidence type="ECO:0000256" key="7">
    <source>
        <dbReference type="ARBA" id="ARBA00022989"/>
    </source>
</evidence>
<dbReference type="GO" id="GO:0006605">
    <property type="term" value="P:protein targeting"/>
    <property type="evidence" value="ECO:0007669"/>
    <property type="project" value="UniProtKB-UniRule"/>
</dbReference>
<keyword evidence="2 10" id="KW-0813">Transport</keyword>
<evidence type="ECO:0000256" key="8">
    <source>
        <dbReference type="ARBA" id="ARBA00023010"/>
    </source>
</evidence>
<feature type="transmembrane region" description="Helical" evidence="10">
    <location>
        <begin position="6"/>
        <end position="24"/>
    </location>
</feature>
<reference evidence="16" key="1">
    <citation type="submission" date="2017-11" db="EMBL/GenBank/DDBJ databases">
        <authorList>
            <person name="Chan K.G."/>
            <person name="Lee L.S."/>
        </authorList>
    </citation>
    <scope>NUCLEOTIDE SEQUENCE [LARGE SCALE GENOMIC DNA]</scope>
    <source>
        <strain evidence="16">DSM 100970</strain>
    </source>
</reference>
<dbReference type="Pfam" id="PF22599">
    <property type="entry name" value="SecDF_P1_head"/>
    <property type="match status" value="1"/>
</dbReference>
<keyword evidence="3 10" id="KW-1003">Cell membrane</keyword>
<feature type="transmembrane region" description="Helical" evidence="10">
    <location>
        <begin position="567"/>
        <end position="596"/>
    </location>
</feature>
<keyword evidence="7 10" id="KW-1133">Transmembrane helix</keyword>
<feature type="domain" description="SecDF P1 head subdomain" evidence="14">
    <location>
        <begin position="314"/>
        <end position="422"/>
    </location>
</feature>
<dbReference type="NCBIfam" id="TIGR01129">
    <property type="entry name" value="secD"/>
    <property type="match status" value="1"/>
</dbReference>
<comment type="subcellular location">
    <subcellularLocation>
        <location evidence="1 10">Cell membrane</location>
        <topology evidence="1 10">Multi-pass membrane protein</topology>
    </subcellularLocation>
</comment>
<comment type="subunit">
    <text evidence="10">Forms a complex with SecF. Part of the essential Sec protein translocation apparatus which comprises SecA, SecYEG and auxiliary proteins SecDF-YajC and YidC.</text>
</comment>
<dbReference type="FunFam" id="3.30.1360.200:FF:000002">
    <property type="entry name" value="Preprotein translocase subunit SecD"/>
    <property type="match status" value="1"/>
</dbReference>
<keyword evidence="6 10" id="KW-0653">Protein transport</keyword>
<dbReference type="InterPro" id="IPR054384">
    <property type="entry name" value="SecDF_P1_head"/>
</dbReference>
<dbReference type="Pfam" id="PF02355">
    <property type="entry name" value="SecD_SecF_C"/>
    <property type="match status" value="1"/>
</dbReference>